<evidence type="ECO:0000313" key="3">
    <source>
        <dbReference type="Proteomes" id="UP000679352"/>
    </source>
</evidence>
<accession>A0A975PB71</accession>
<dbReference type="RefSeq" id="WP_246567077.1">
    <property type="nucleotide sequence ID" value="NZ_CP076362.1"/>
</dbReference>
<dbReference type="KEGG" id="gfu:KM031_18220"/>
<name>A0A975PB71_9RHOB</name>
<keyword evidence="2" id="KW-0614">Plasmid</keyword>
<sequence length="99" mass="11538">MHTIANAGHVLIIHEVEDYPKWKAVFDAAQDIRRNAGEIDYHLLRANSNDRKIVHFSRWRSLEAARVFFESEALVRIRREAGVKAPEFLYLHQIELGTL</sequence>
<dbReference type="Gene3D" id="3.30.70.100">
    <property type="match status" value="1"/>
</dbReference>
<dbReference type="GO" id="GO:0004497">
    <property type="term" value="F:monooxygenase activity"/>
    <property type="evidence" value="ECO:0007669"/>
    <property type="project" value="UniProtKB-KW"/>
</dbReference>
<organism evidence="2 3">
    <name type="scientific">Gemmobacter fulvus</name>
    <dbReference type="NCBI Taxonomy" id="2840474"/>
    <lineage>
        <taxon>Bacteria</taxon>
        <taxon>Pseudomonadati</taxon>
        <taxon>Pseudomonadota</taxon>
        <taxon>Alphaproteobacteria</taxon>
        <taxon>Rhodobacterales</taxon>
        <taxon>Paracoccaceae</taxon>
        <taxon>Gemmobacter</taxon>
    </lineage>
</organism>
<proteinExistence type="predicted"/>
<dbReference type="EMBL" id="CP076362">
    <property type="protein sequence ID" value="QWK92508.1"/>
    <property type="molecule type" value="Genomic_DNA"/>
</dbReference>
<reference evidence="2" key="1">
    <citation type="submission" date="2021-06" db="EMBL/GenBank/DDBJ databases">
        <authorList>
            <person name="Lee C.-S."/>
            <person name="Jin L."/>
        </authorList>
    </citation>
    <scope>NUCLEOTIDE SEQUENCE</scope>
    <source>
        <strain evidence="2">Con5</strain>
        <plasmid evidence="2">p1</plasmid>
    </source>
</reference>
<evidence type="ECO:0000259" key="1">
    <source>
        <dbReference type="Pfam" id="PF03992"/>
    </source>
</evidence>
<keyword evidence="2" id="KW-0560">Oxidoreductase</keyword>
<protein>
    <submittedName>
        <fullName evidence="2">Antibiotic biosynthesis monooxygenase</fullName>
    </submittedName>
</protein>
<gene>
    <name evidence="2" type="ORF">KM031_18220</name>
</gene>
<dbReference type="InterPro" id="IPR011008">
    <property type="entry name" value="Dimeric_a/b-barrel"/>
</dbReference>
<dbReference type="Pfam" id="PF03992">
    <property type="entry name" value="ABM"/>
    <property type="match status" value="1"/>
</dbReference>
<keyword evidence="3" id="KW-1185">Reference proteome</keyword>
<keyword evidence="2" id="KW-0503">Monooxygenase</keyword>
<feature type="domain" description="ABM" evidence="1">
    <location>
        <begin position="24"/>
        <end position="77"/>
    </location>
</feature>
<dbReference type="InterPro" id="IPR007138">
    <property type="entry name" value="ABM_dom"/>
</dbReference>
<dbReference type="SUPFAM" id="SSF54909">
    <property type="entry name" value="Dimeric alpha+beta barrel"/>
    <property type="match status" value="1"/>
</dbReference>
<dbReference type="Proteomes" id="UP000679352">
    <property type="component" value="Plasmid p1"/>
</dbReference>
<geneLocation type="plasmid" evidence="2 3">
    <name>p1</name>
</geneLocation>
<evidence type="ECO:0000313" key="2">
    <source>
        <dbReference type="EMBL" id="QWK92508.1"/>
    </source>
</evidence>
<dbReference type="AlphaFoldDB" id="A0A975PB71"/>